<keyword evidence="2" id="KW-1185">Reference proteome</keyword>
<name>A0A9R1W0V1_LACSA</name>
<sequence>MEGLNVAMRSACDNSLFHGAEMPNRGPTISHLFYADDAMFIGDWTSSNFINLARILRCFHASSGLKVNFHKSKVYGIGVSENEIASCARILGCEAASLPFKYLGVPVGANMSQKRSWQPVIDRVQNKLSLWKAKTLSFGGRLTLVKTVLGSLPLFYFSIFKAPISIIDNLEKLRRRFLWGGSKEKQKINWVAWKVVLGPKSSGGLGVGYLASLN</sequence>
<evidence type="ECO:0000313" key="2">
    <source>
        <dbReference type="Proteomes" id="UP000235145"/>
    </source>
</evidence>
<accession>A0A9R1W0V1</accession>
<evidence type="ECO:0008006" key="3">
    <source>
        <dbReference type="Google" id="ProtNLM"/>
    </source>
</evidence>
<comment type="caution">
    <text evidence="1">The sequence shown here is derived from an EMBL/GenBank/DDBJ whole genome shotgun (WGS) entry which is preliminary data.</text>
</comment>
<protein>
    <recommendedName>
        <fullName evidence="3">Reverse transcriptase domain-containing protein</fullName>
    </recommendedName>
</protein>
<reference evidence="1 2" key="1">
    <citation type="journal article" date="2017" name="Nat. Commun.">
        <title>Genome assembly with in vitro proximity ligation data and whole-genome triplication in lettuce.</title>
        <authorList>
            <person name="Reyes-Chin-Wo S."/>
            <person name="Wang Z."/>
            <person name="Yang X."/>
            <person name="Kozik A."/>
            <person name="Arikit S."/>
            <person name="Song C."/>
            <person name="Xia L."/>
            <person name="Froenicke L."/>
            <person name="Lavelle D.O."/>
            <person name="Truco M.J."/>
            <person name="Xia R."/>
            <person name="Zhu S."/>
            <person name="Xu C."/>
            <person name="Xu H."/>
            <person name="Xu X."/>
            <person name="Cox K."/>
            <person name="Korf I."/>
            <person name="Meyers B.C."/>
            <person name="Michelmore R.W."/>
        </authorList>
    </citation>
    <scope>NUCLEOTIDE SEQUENCE [LARGE SCALE GENOMIC DNA]</scope>
    <source>
        <strain evidence="2">cv. Salinas</strain>
        <tissue evidence="1">Seedlings</tissue>
    </source>
</reference>
<proteinExistence type="predicted"/>
<dbReference type="Proteomes" id="UP000235145">
    <property type="component" value="Unassembled WGS sequence"/>
</dbReference>
<dbReference type="AlphaFoldDB" id="A0A9R1W0V1"/>
<gene>
    <name evidence="1" type="ORF">LSAT_V11C300147850</name>
</gene>
<organism evidence="1 2">
    <name type="scientific">Lactuca sativa</name>
    <name type="common">Garden lettuce</name>
    <dbReference type="NCBI Taxonomy" id="4236"/>
    <lineage>
        <taxon>Eukaryota</taxon>
        <taxon>Viridiplantae</taxon>
        <taxon>Streptophyta</taxon>
        <taxon>Embryophyta</taxon>
        <taxon>Tracheophyta</taxon>
        <taxon>Spermatophyta</taxon>
        <taxon>Magnoliopsida</taxon>
        <taxon>eudicotyledons</taxon>
        <taxon>Gunneridae</taxon>
        <taxon>Pentapetalae</taxon>
        <taxon>asterids</taxon>
        <taxon>campanulids</taxon>
        <taxon>Asterales</taxon>
        <taxon>Asteraceae</taxon>
        <taxon>Cichorioideae</taxon>
        <taxon>Cichorieae</taxon>
        <taxon>Lactucinae</taxon>
        <taxon>Lactuca</taxon>
    </lineage>
</organism>
<dbReference type="PANTHER" id="PTHR33116">
    <property type="entry name" value="REVERSE TRANSCRIPTASE ZINC-BINDING DOMAIN-CONTAINING PROTEIN-RELATED-RELATED"/>
    <property type="match status" value="1"/>
</dbReference>
<evidence type="ECO:0000313" key="1">
    <source>
        <dbReference type="EMBL" id="KAJ0214953.1"/>
    </source>
</evidence>
<dbReference type="PANTHER" id="PTHR33116:SF77">
    <property type="entry name" value="RNA-DIRECTED DNA POLYMERASE"/>
    <property type="match status" value="1"/>
</dbReference>
<dbReference type="EMBL" id="NBSK02000003">
    <property type="protein sequence ID" value="KAJ0214953.1"/>
    <property type="molecule type" value="Genomic_DNA"/>
</dbReference>